<protein>
    <recommendedName>
        <fullName evidence="5">Transmembrane protein</fullName>
    </recommendedName>
</protein>
<dbReference type="AlphaFoldDB" id="A0A7J6MJR5"/>
<feature type="transmembrane region" description="Helical" evidence="2">
    <location>
        <begin position="459"/>
        <end position="479"/>
    </location>
</feature>
<evidence type="ECO:0000313" key="4">
    <source>
        <dbReference type="Proteomes" id="UP000591131"/>
    </source>
</evidence>
<feature type="transmembrane region" description="Helical" evidence="2">
    <location>
        <begin position="231"/>
        <end position="253"/>
    </location>
</feature>
<accession>A0A7J6MJR5</accession>
<reference evidence="3 4" key="1">
    <citation type="submission" date="2020-04" db="EMBL/GenBank/DDBJ databases">
        <title>Perkinsus chesapeaki whole genome sequence.</title>
        <authorList>
            <person name="Bogema D.R."/>
        </authorList>
    </citation>
    <scope>NUCLEOTIDE SEQUENCE [LARGE SCALE GENOMIC DNA]</scope>
    <source>
        <strain evidence="3">ATCC PRA-425</strain>
    </source>
</reference>
<dbReference type="Proteomes" id="UP000591131">
    <property type="component" value="Unassembled WGS sequence"/>
</dbReference>
<feature type="transmembrane region" description="Helical" evidence="2">
    <location>
        <begin position="425"/>
        <end position="447"/>
    </location>
</feature>
<keyword evidence="2" id="KW-0472">Membrane</keyword>
<gene>
    <name evidence="3" type="ORF">FOL47_001355</name>
</gene>
<evidence type="ECO:0000256" key="2">
    <source>
        <dbReference type="SAM" id="Phobius"/>
    </source>
</evidence>
<feature type="transmembrane region" description="Helical" evidence="2">
    <location>
        <begin position="203"/>
        <end position="219"/>
    </location>
</feature>
<feature type="region of interest" description="Disordered" evidence="1">
    <location>
        <begin position="1"/>
        <end position="86"/>
    </location>
</feature>
<proteinExistence type="predicted"/>
<evidence type="ECO:0000313" key="3">
    <source>
        <dbReference type="EMBL" id="KAF4671686.1"/>
    </source>
</evidence>
<keyword evidence="2" id="KW-0812">Transmembrane</keyword>
<feature type="transmembrane region" description="Helical" evidence="2">
    <location>
        <begin position="491"/>
        <end position="514"/>
    </location>
</feature>
<organism evidence="3 4">
    <name type="scientific">Perkinsus chesapeaki</name>
    <name type="common">Clam parasite</name>
    <name type="synonym">Perkinsus andrewsi</name>
    <dbReference type="NCBI Taxonomy" id="330153"/>
    <lineage>
        <taxon>Eukaryota</taxon>
        <taxon>Sar</taxon>
        <taxon>Alveolata</taxon>
        <taxon>Perkinsozoa</taxon>
        <taxon>Perkinsea</taxon>
        <taxon>Perkinsida</taxon>
        <taxon>Perkinsidae</taxon>
        <taxon>Perkinsus</taxon>
    </lineage>
</organism>
<feature type="transmembrane region" description="Helical" evidence="2">
    <location>
        <begin position="169"/>
        <end position="191"/>
    </location>
</feature>
<keyword evidence="4" id="KW-1185">Reference proteome</keyword>
<comment type="caution">
    <text evidence="3">The sequence shown here is derived from an EMBL/GenBank/DDBJ whole genome shotgun (WGS) entry which is preliminary data.</text>
</comment>
<feature type="transmembrane region" description="Helical" evidence="2">
    <location>
        <begin position="347"/>
        <end position="372"/>
    </location>
</feature>
<evidence type="ECO:0008006" key="5">
    <source>
        <dbReference type="Google" id="ProtNLM"/>
    </source>
</evidence>
<evidence type="ECO:0000256" key="1">
    <source>
        <dbReference type="SAM" id="MobiDB-lite"/>
    </source>
</evidence>
<dbReference type="EMBL" id="JAAPAO010000131">
    <property type="protein sequence ID" value="KAF4671686.1"/>
    <property type="molecule type" value="Genomic_DNA"/>
</dbReference>
<feature type="compositionally biased region" description="Basic and acidic residues" evidence="1">
    <location>
        <begin position="1"/>
        <end position="38"/>
    </location>
</feature>
<name>A0A7J6MJR5_PERCH</name>
<feature type="compositionally biased region" description="Acidic residues" evidence="1">
    <location>
        <begin position="73"/>
        <end position="86"/>
    </location>
</feature>
<keyword evidence="2" id="KW-1133">Transmembrane helix</keyword>
<feature type="transmembrane region" description="Helical" evidence="2">
    <location>
        <begin position="393"/>
        <end position="413"/>
    </location>
</feature>
<sequence length="557" mass="63182">MTKSKEPEAKEPETVRVPLDIRKDDSKFKTHTAEKEAVRLSFDSGQMVPENGDMLEDGSPQRGGLLETRRDFDDEGDDEDEGEEEVVNDLPFAASILGVARPALSHTDWDTGIIKDSTASATSLADEPEISEEPVKKQASLVEKRQSVLIYQTVDEIANEIFASLTAELIVSIIVFLLWTTCWVLLISSAYAKPLKQQGCQVIGGHITGFACINVMSHIQSDEFFSQSRGYAVLFLVLSFLVLVVFYILSFFLTESLYIMIVNGVRKLVWKIRRKRNPEIDADQRPTLETFLHRLWCPPAHAEGAILNFMVHVVASTQSYLTVQACAYMIYKVYPGASLMPPQRGPFGVWMMGCWAVFFLLLVLLINLITMYPKARYFITHGKWWADMYFDGVHKYLHLSLAWSSLLFTYWILAVFYPSGTPQTMWAITNSILYSLMSIPLLALLTFTERKFHIPKEIVQGFIWALSLVVGYSWKLVFTDVQDSVLTSSTWFIRILTAIMLFCLMIPIYFHLILPRMNPNLIYHDDEVQVTDDDLVYLSKRASTADSAAIGPHNDAE</sequence>